<dbReference type="RefSeq" id="WP_106186147.1">
    <property type="nucleotide sequence ID" value="NZ_PVTF01000002.1"/>
</dbReference>
<dbReference type="InterPro" id="IPR041380">
    <property type="entry name" value="Acetyltransf_17"/>
</dbReference>
<feature type="active site" description="Proton acceptor; via carboxylate" evidence="4">
    <location>
        <position position="402"/>
    </location>
</feature>
<proteinExistence type="inferred from homology"/>
<dbReference type="InterPro" id="IPR000182">
    <property type="entry name" value="GNAT_dom"/>
</dbReference>
<dbReference type="PANTHER" id="PTHR37817">
    <property type="entry name" value="N-ACETYLTRANSFERASE EIS"/>
    <property type="match status" value="1"/>
</dbReference>
<keyword evidence="7" id="KW-1185">Reference proteome</keyword>
<evidence type="ECO:0000259" key="5">
    <source>
        <dbReference type="PROSITE" id="PS51186"/>
    </source>
</evidence>
<dbReference type="AlphaFoldDB" id="A0A2T0TFS7"/>
<evidence type="ECO:0000256" key="1">
    <source>
        <dbReference type="ARBA" id="ARBA00009213"/>
    </source>
</evidence>
<dbReference type="PROSITE" id="PS51186">
    <property type="entry name" value="GNAT"/>
    <property type="match status" value="1"/>
</dbReference>
<dbReference type="NCBIfam" id="NF002367">
    <property type="entry name" value="PRK01346.1-4"/>
    <property type="match status" value="1"/>
</dbReference>
<dbReference type="PANTHER" id="PTHR37817:SF1">
    <property type="entry name" value="N-ACETYLTRANSFERASE EIS"/>
    <property type="match status" value="1"/>
</dbReference>
<dbReference type="Gene3D" id="3.30.1050.10">
    <property type="entry name" value="SCP2 sterol-binding domain"/>
    <property type="match status" value="1"/>
</dbReference>
<keyword evidence="2 4" id="KW-0808">Transferase</keyword>
<dbReference type="GO" id="GO:0030649">
    <property type="term" value="P:aminoglycoside antibiotic catabolic process"/>
    <property type="evidence" value="ECO:0007669"/>
    <property type="project" value="TreeGrafter"/>
</dbReference>
<comment type="similarity">
    <text evidence="1 4">Belongs to the acetyltransferase Eis family.</text>
</comment>
<sequence>MGDDPFTVRVLTPRDVVSLRRVLASAFLTELDDGRPERVEHVIEFDRTVGVFQDDDLVGVSAVLSREITLPGGAVAPTAALTTAGVRPGYQRKGVLNRLVSTLVDGIDEAFAILWASEGAIYSRFGCGSLASDLLHLELPHGAPFHAGVDIGEALVREVSRAEALPVLEELYDRVRTSRVGWLGRTGRSWEFHLADDDRYRDGLSAFRFALHPRGYVVYRVRTAWDARGPKDELHVHELVAETDVAHAALYRHLLDLGLGGEVKHYTSADDPVVHMLADPRSAIRHRNDALWVRLVHVDRALELRHYLSDVDAVVEVLDPLVPRNAGRWHLTVEKGRATVRRTDAAPDATADVAALGSAFLGGTRLTVLARAGRVREHTPGTVAALSTAFLGDHAPHCPELF</sequence>
<dbReference type="Pfam" id="PF13527">
    <property type="entry name" value="Acetyltransf_9"/>
    <property type="match status" value="1"/>
</dbReference>
<gene>
    <name evidence="6" type="ORF">CLV43_10292</name>
</gene>
<keyword evidence="3 4" id="KW-0012">Acyltransferase</keyword>
<dbReference type="InterPro" id="IPR025559">
    <property type="entry name" value="Eis_dom"/>
</dbReference>
<dbReference type="GO" id="GO:0034069">
    <property type="term" value="F:aminoglycoside N-acetyltransferase activity"/>
    <property type="evidence" value="ECO:0007669"/>
    <property type="project" value="TreeGrafter"/>
</dbReference>
<feature type="binding site" evidence="4">
    <location>
        <begin position="117"/>
        <end position="118"/>
    </location>
    <ligand>
        <name>acetyl-CoA</name>
        <dbReference type="ChEBI" id="CHEBI:57288"/>
    </ligand>
</feature>
<dbReference type="Proteomes" id="UP000239494">
    <property type="component" value="Unassembled WGS sequence"/>
</dbReference>
<dbReference type="Gene3D" id="3.40.630.30">
    <property type="match status" value="2"/>
</dbReference>
<comment type="caution">
    <text evidence="6">The sequence shown here is derived from an EMBL/GenBank/DDBJ whole genome shotgun (WGS) entry which is preliminary data.</text>
</comment>
<dbReference type="Pfam" id="PF17668">
    <property type="entry name" value="Acetyltransf_17"/>
    <property type="match status" value="1"/>
</dbReference>
<feature type="binding site" evidence="4">
    <location>
        <begin position="92"/>
        <end position="97"/>
    </location>
    <ligand>
        <name>acetyl-CoA</name>
        <dbReference type="ChEBI" id="CHEBI:57288"/>
    </ligand>
</feature>
<organism evidence="6 7">
    <name type="scientific">Umezawaea tangerina</name>
    <dbReference type="NCBI Taxonomy" id="84725"/>
    <lineage>
        <taxon>Bacteria</taxon>
        <taxon>Bacillati</taxon>
        <taxon>Actinomycetota</taxon>
        <taxon>Actinomycetes</taxon>
        <taxon>Pseudonocardiales</taxon>
        <taxon>Pseudonocardiaceae</taxon>
        <taxon>Umezawaea</taxon>
    </lineage>
</organism>
<feature type="binding site" evidence="4">
    <location>
        <begin position="84"/>
        <end position="86"/>
    </location>
    <ligand>
        <name>acetyl-CoA</name>
        <dbReference type="ChEBI" id="CHEBI:57288"/>
    </ligand>
</feature>
<evidence type="ECO:0000313" key="7">
    <source>
        <dbReference type="Proteomes" id="UP000239494"/>
    </source>
</evidence>
<name>A0A2T0TFS7_9PSEU</name>
<accession>A0A2T0TFS7</accession>
<dbReference type="InterPro" id="IPR016181">
    <property type="entry name" value="Acyl_CoA_acyltransferase"/>
</dbReference>
<dbReference type="HAMAP" id="MF_01812">
    <property type="entry name" value="Eis"/>
    <property type="match status" value="1"/>
</dbReference>
<dbReference type="InterPro" id="IPR036527">
    <property type="entry name" value="SCP2_sterol-bd_dom_sf"/>
</dbReference>
<dbReference type="InterPro" id="IPR051554">
    <property type="entry name" value="Acetyltransferase_Eis"/>
</dbReference>
<dbReference type="SUPFAM" id="SSF55729">
    <property type="entry name" value="Acyl-CoA N-acyltransferases (Nat)"/>
    <property type="match status" value="1"/>
</dbReference>
<comment type="subunit">
    <text evidence="4">Homohexamer; trimer of dimers.</text>
</comment>
<evidence type="ECO:0000256" key="4">
    <source>
        <dbReference type="HAMAP-Rule" id="MF_01812"/>
    </source>
</evidence>
<feature type="active site" description="Proton donor" evidence="4">
    <location>
        <position position="122"/>
    </location>
</feature>
<evidence type="ECO:0000313" key="6">
    <source>
        <dbReference type="EMBL" id="PRY44527.1"/>
    </source>
</evidence>
<dbReference type="EMBL" id="PVTF01000002">
    <property type="protein sequence ID" value="PRY44527.1"/>
    <property type="molecule type" value="Genomic_DNA"/>
</dbReference>
<dbReference type="SUPFAM" id="SSF55718">
    <property type="entry name" value="SCP-like"/>
    <property type="match status" value="1"/>
</dbReference>
<dbReference type="Pfam" id="PF13530">
    <property type="entry name" value="SCP2_2"/>
    <property type="match status" value="1"/>
</dbReference>
<reference evidence="6 7" key="1">
    <citation type="submission" date="2018-03" db="EMBL/GenBank/DDBJ databases">
        <title>Genomic Encyclopedia of Archaeal and Bacterial Type Strains, Phase II (KMG-II): from individual species to whole genera.</title>
        <authorList>
            <person name="Goeker M."/>
        </authorList>
    </citation>
    <scope>NUCLEOTIDE SEQUENCE [LARGE SCALE GENOMIC DNA]</scope>
    <source>
        <strain evidence="6 7">DSM 44720</strain>
    </source>
</reference>
<protein>
    <submittedName>
        <fullName evidence="6">Putative acetyltransferase</fullName>
    </submittedName>
</protein>
<dbReference type="InterPro" id="IPR022902">
    <property type="entry name" value="NAcTrfase_Eis"/>
</dbReference>
<evidence type="ECO:0000256" key="2">
    <source>
        <dbReference type="ARBA" id="ARBA00022679"/>
    </source>
</evidence>
<dbReference type="OrthoDB" id="8399956at2"/>
<feature type="domain" description="N-acetyltransferase" evidence="5">
    <location>
        <begin position="6"/>
        <end position="152"/>
    </location>
</feature>
<evidence type="ECO:0000256" key="3">
    <source>
        <dbReference type="ARBA" id="ARBA00023315"/>
    </source>
</evidence>